<reference evidence="7" key="1">
    <citation type="submission" date="2021-12" db="EMBL/GenBank/DDBJ databases">
        <authorList>
            <person name="King R."/>
        </authorList>
    </citation>
    <scope>NUCLEOTIDE SEQUENCE</scope>
</reference>
<dbReference type="InterPro" id="IPR046357">
    <property type="entry name" value="PPIase_dom_sf"/>
</dbReference>
<dbReference type="Pfam" id="PF23322">
    <property type="entry name" value="PPIase_AIP"/>
    <property type="match status" value="1"/>
</dbReference>
<evidence type="ECO:0000256" key="4">
    <source>
        <dbReference type="ARBA" id="ARBA00022803"/>
    </source>
</evidence>
<keyword evidence="5" id="KW-0175">Coiled coil</keyword>
<accession>A0A9P0AKD7</accession>
<organism evidence="7 8">
    <name type="scientific">Brassicogethes aeneus</name>
    <name type="common">Rape pollen beetle</name>
    <name type="synonym">Meligethes aeneus</name>
    <dbReference type="NCBI Taxonomy" id="1431903"/>
    <lineage>
        <taxon>Eukaryota</taxon>
        <taxon>Metazoa</taxon>
        <taxon>Ecdysozoa</taxon>
        <taxon>Arthropoda</taxon>
        <taxon>Hexapoda</taxon>
        <taxon>Insecta</taxon>
        <taxon>Pterygota</taxon>
        <taxon>Neoptera</taxon>
        <taxon>Endopterygota</taxon>
        <taxon>Coleoptera</taxon>
        <taxon>Polyphaga</taxon>
        <taxon>Cucujiformia</taxon>
        <taxon>Nitidulidae</taxon>
        <taxon>Meligethinae</taxon>
        <taxon>Brassicogethes</taxon>
    </lineage>
</organism>
<keyword evidence="3" id="KW-0677">Repeat</keyword>
<dbReference type="InterPro" id="IPR011990">
    <property type="entry name" value="TPR-like_helical_dom_sf"/>
</dbReference>
<dbReference type="InterPro" id="IPR056277">
    <property type="entry name" value="PPIase_AIP"/>
</dbReference>
<dbReference type="Gene3D" id="3.10.50.40">
    <property type="match status" value="1"/>
</dbReference>
<dbReference type="InterPro" id="IPR019734">
    <property type="entry name" value="TPR_rpt"/>
</dbReference>
<gene>
    <name evidence="7" type="ORF">MELIAE_LOCUS23</name>
</gene>
<dbReference type="InterPro" id="IPR039663">
    <property type="entry name" value="AIP/AIPL1/TTC9"/>
</dbReference>
<feature type="coiled-coil region" evidence="5">
    <location>
        <begin position="294"/>
        <end position="321"/>
    </location>
</feature>
<comment type="subcellular location">
    <subcellularLocation>
        <location evidence="1">Cytoplasm</location>
    </subcellularLocation>
</comment>
<dbReference type="SMART" id="SM00028">
    <property type="entry name" value="TPR"/>
    <property type="match status" value="3"/>
</dbReference>
<dbReference type="EMBL" id="OV121132">
    <property type="protein sequence ID" value="CAH0545656.1"/>
    <property type="molecule type" value="Genomic_DNA"/>
</dbReference>
<proteinExistence type="predicted"/>
<evidence type="ECO:0000259" key="6">
    <source>
        <dbReference type="Pfam" id="PF23322"/>
    </source>
</evidence>
<keyword evidence="4" id="KW-0802">TPR repeat</keyword>
<name>A0A9P0AKD7_BRAAE</name>
<dbReference type="GO" id="GO:0003755">
    <property type="term" value="F:peptidyl-prolyl cis-trans isomerase activity"/>
    <property type="evidence" value="ECO:0007669"/>
    <property type="project" value="InterPro"/>
</dbReference>
<dbReference type="FunFam" id="1.25.40.10:FF:000052">
    <property type="entry name" value="Aryl-hydrocarbon-interacting protein-like 1"/>
    <property type="match status" value="1"/>
</dbReference>
<evidence type="ECO:0000256" key="1">
    <source>
        <dbReference type="ARBA" id="ARBA00004496"/>
    </source>
</evidence>
<dbReference type="PANTHER" id="PTHR11242:SF0">
    <property type="entry name" value="TPR_REGION DOMAIN-CONTAINING PROTEIN"/>
    <property type="match status" value="1"/>
</dbReference>
<dbReference type="PANTHER" id="PTHR11242">
    <property type="entry name" value="ARYL HYDROCARBON RECEPTOR INTERACTING PROTEIN RELATED"/>
    <property type="match status" value="1"/>
</dbReference>
<sequence length="324" mass="37811">MDVSDKSDALIDKKIIYAGTKAVDFKNGTKVHFHFVTKLCDGKKTVLDDSRKMGNKKPMELILGKKFKLEVWEVMVQKMALNEVASFTVDKSLVIQYPFVSKALRDINKPPEEKHVHQCAMTLQAQGVGYDDLNDFLKRPTNLEFTLELLKVEQPEDYEKETWQMEEKERVEAIPLFREKGNEEYKKKNYKKAAELYAKAIGILENLMLNEKPHDVEWNKLNSQKLPILLNFAQCKLNEGDYYSVIQHCTEVIKFDKDNVKAYYRRGKAHVGAWNVKEAREDFEVILKLDKTLEKLVKKDLEELEKQVKVKDEQDKQKLKNMFG</sequence>
<keyword evidence="8" id="KW-1185">Reference proteome</keyword>
<dbReference type="AlphaFoldDB" id="A0A9P0AKD7"/>
<feature type="domain" description="AIP/AIPL N-terminal FKBP-type PPIase" evidence="6">
    <location>
        <begin position="23"/>
        <end position="151"/>
    </location>
</feature>
<dbReference type="Proteomes" id="UP001154078">
    <property type="component" value="Chromosome 1"/>
</dbReference>
<evidence type="ECO:0000313" key="8">
    <source>
        <dbReference type="Proteomes" id="UP001154078"/>
    </source>
</evidence>
<evidence type="ECO:0000313" key="7">
    <source>
        <dbReference type="EMBL" id="CAH0545656.1"/>
    </source>
</evidence>
<dbReference type="SUPFAM" id="SSF48452">
    <property type="entry name" value="TPR-like"/>
    <property type="match status" value="1"/>
</dbReference>
<dbReference type="OrthoDB" id="5829758at2759"/>
<keyword evidence="2" id="KW-0963">Cytoplasm</keyword>
<evidence type="ECO:0000256" key="5">
    <source>
        <dbReference type="SAM" id="Coils"/>
    </source>
</evidence>
<protein>
    <recommendedName>
        <fullName evidence="6">AIP/AIPL N-terminal FKBP-type PPIase domain-containing protein</fullName>
    </recommendedName>
</protein>
<dbReference type="GO" id="GO:0005737">
    <property type="term" value="C:cytoplasm"/>
    <property type="evidence" value="ECO:0007669"/>
    <property type="project" value="UniProtKB-SubCell"/>
</dbReference>
<dbReference type="Gene3D" id="1.25.40.10">
    <property type="entry name" value="Tetratricopeptide repeat domain"/>
    <property type="match status" value="1"/>
</dbReference>
<evidence type="ECO:0000256" key="3">
    <source>
        <dbReference type="ARBA" id="ARBA00022737"/>
    </source>
</evidence>
<dbReference type="SUPFAM" id="SSF54534">
    <property type="entry name" value="FKBP-like"/>
    <property type="match status" value="1"/>
</dbReference>
<evidence type="ECO:0000256" key="2">
    <source>
        <dbReference type="ARBA" id="ARBA00022490"/>
    </source>
</evidence>